<protein>
    <submittedName>
        <fullName evidence="2">Uncharacterized protein</fullName>
    </submittedName>
</protein>
<reference evidence="2" key="1">
    <citation type="submission" date="2022-11" db="UniProtKB">
        <authorList>
            <consortium name="WormBaseParasite"/>
        </authorList>
    </citation>
    <scope>IDENTIFICATION</scope>
</reference>
<name>A0A915K4P4_ROMCU</name>
<accession>A0A915K4P4</accession>
<keyword evidence="1" id="KW-1185">Reference proteome</keyword>
<sequence length="211" mass="24945">MANKSSESESENAGNLESLQRELEAYIYEKTIKHEDKANNIQTAFTHLSIQDFNANEHFMHIKKQLYCRSLSMEASWPWAPYSQCRHTQMVHDISNENRIDETELNIKTFMDMWNCTQFFRKQNWLPTKIKAKEMHGKKLVKMLVYLNHMMNNGTMKLAHGHHQQIQKHVNLIYDFFVQAVSIAASQCSIQVEQWLDQIDEEFVHCTESIY</sequence>
<proteinExistence type="predicted"/>
<dbReference type="Proteomes" id="UP000887565">
    <property type="component" value="Unplaced"/>
</dbReference>
<evidence type="ECO:0000313" key="1">
    <source>
        <dbReference type="Proteomes" id="UP000887565"/>
    </source>
</evidence>
<organism evidence="1 2">
    <name type="scientific">Romanomermis culicivorax</name>
    <name type="common">Nematode worm</name>
    <dbReference type="NCBI Taxonomy" id="13658"/>
    <lineage>
        <taxon>Eukaryota</taxon>
        <taxon>Metazoa</taxon>
        <taxon>Ecdysozoa</taxon>
        <taxon>Nematoda</taxon>
        <taxon>Enoplea</taxon>
        <taxon>Dorylaimia</taxon>
        <taxon>Mermithida</taxon>
        <taxon>Mermithoidea</taxon>
        <taxon>Mermithidae</taxon>
        <taxon>Romanomermis</taxon>
    </lineage>
</organism>
<dbReference type="WBParaSite" id="nRc.2.0.1.t33730-RA">
    <property type="protein sequence ID" value="nRc.2.0.1.t33730-RA"/>
    <property type="gene ID" value="nRc.2.0.1.g33730"/>
</dbReference>
<dbReference type="AlphaFoldDB" id="A0A915K4P4"/>
<evidence type="ECO:0000313" key="2">
    <source>
        <dbReference type="WBParaSite" id="nRc.2.0.1.t33730-RA"/>
    </source>
</evidence>